<reference evidence="9" key="2">
    <citation type="journal article" date="2018" name="BMC Genomics">
        <title>A manually annotated Actinidia chinensis var. chinensis (kiwifruit) genome highlights the challenges associated with draft genomes and gene prediction in plants.</title>
        <authorList>
            <person name="Pilkington S.M."/>
            <person name="Crowhurst R."/>
            <person name="Hilario E."/>
            <person name="Nardozza S."/>
            <person name="Fraser L."/>
            <person name="Peng Y."/>
            <person name="Gunaseelan K."/>
            <person name="Simpson R."/>
            <person name="Tahir J."/>
            <person name="Deroles S.C."/>
            <person name="Templeton K."/>
            <person name="Luo Z."/>
            <person name="Davy M."/>
            <person name="Cheng C."/>
            <person name="McNeilage M."/>
            <person name="Scaglione D."/>
            <person name="Liu Y."/>
            <person name="Zhang Q."/>
            <person name="Datson P."/>
            <person name="De Silva N."/>
            <person name="Gardiner S.E."/>
            <person name="Bassett H."/>
            <person name="Chagne D."/>
            <person name="McCallum J."/>
            <person name="Dzierzon H."/>
            <person name="Deng C."/>
            <person name="Wang Y.Y."/>
            <person name="Barron L."/>
            <person name="Manako K."/>
            <person name="Bowen J."/>
            <person name="Foster T.M."/>
            <person name="Erridge Z.A."/>
            <person name="Tiffin H."/>
            <person name="Waite C.N."/>
            <person name="Davies K.M."/>
            <person name="Grierson E.P."/>
            <person name="Laing W.A."/>
            <person name="Kirk R."/>
            <person name="Chen X."/>
            <person name="Wood M."/>
            <person name="Montefiori M."/>
            <person name="Brummell D.A."/>
            <person name="Schwinn K.E."/>
            <person name="Catanach A."/>
            <person name="Fullerton C."/>
            <person name="Li D."/>
            <person name="Meiyalaghan S."/>
            <person name="Nieuwenhuizen N."/>
            <person name="Read N."/>
            <person name="Prakash R."/>
            <person name="Hunter D."/>
            <person name="Zhang H."/>
            <person name="McKenzie M."/>
            <person name="Knabel M."/>
            <person name="Harris A."/>
            <person name="Allan A.C."/>
            <person name="Gleave A."/>
            <person name="Chen A."/>
            <person name="Janssen B.J."/>
            <person name="Plunkett B."/>
            <person name="Ampomah-Dwamena C."/>
            <person name="Voogd C."/>
            <person name="Leif D."/>
            <person name="Lafferty D."/>
            <person name="Souleyre E.J.F."/>
            <person name="Varkonyi-Gasic E."/>
            <person name="Gambi F."/>
            <person name="Hanley J."/>
            <person name="Yao J.L."/>
            <person name="Cheung J."/>
            <person name="David K.M."/>
            <person name="Warren B."/>
            <person name="Marsh K."/>
            <person name="Snowden K.C."/>
            <person name="Lin-Wang K."/>
            <person name="Brian L."/>
            <person name="Martinez-Sanchez M."/>
            <person name="Wang M."/>
            <person name="Ileperuma N."/>
            <person name="Macnee N."/>
            <person name="Campin R."/>
            <person name="McAtee P."/>
            <person name="Drummond R.S.M."/>
            <person name="Espley R.V."/>
            <person name="Ireland H.S."/>
            <person name="Wu R."/>
            <person name="Atkinson R.G."/>
            <person name="Karunairetnam S."/>
            <person name="Bulley S."/>
            <person name="Chunkath S."/>
            <person name="Hanley Z."/>
            <person name="Storey R."/>
            <person name="Thrimawithana A.H."/>
            <person name="Thomson S."/>
            <person name="David C."/>
            <person name="Testolin R."/>
            <person name="Huang H."/>
            <person name="Hellens R.P."/>
            <person name="Schaffer R.J."/>
        </authorList>
    </citation>
    <scope>NUCLEOTIDE SEQUENCE [LARGE SCALE GENOMIC DNA]</scope>
    <source>
        <strain evidence="9">cv. Red5</strain>
    </source>
</reference>
<feature type="signal peptide" evidence="6">
    <location>
        <begin position="1"/>
        <end position="23"/>
    </location>
</feature>
<dbReference type="Gramene" id="PSS34519">
    <property type="protein sequence ID" value="PSS34519"/>
    <property type="gene ID" value="CEY00_Acc01620"/>
</dbReference>
<keyword evidence="4" id="KW-0812">Transmembrane</keyword>
<dbReference type="PANTHER" id="PTHR11062">
    <property type="entry name" value="EXOSTOSIN HEPARAN SULFATE GLYCOSYLTRANSFERASE -RELATED"/>
    <property type="match status" value="1"/>
</dbReference>
<evidence type="ECO:0000256" key="2">
    <source>
        <dbReference type="ARBA" id="ARBA00010271"/>
    </source>
</evidence>
<dbReference type="GO" id="GO:0016757">
    <property type="term" value="F:glycosyltransferase activity"/>
    <property type="evidence" value="ECO:0007669"/>
    <property type="project" value="UniProtKB-KW"/>
</dbReference>
<dbReference type="InterPro" id="IPR004263">
    <property type="entry name" value="Exostosin"/>
</dbReference>
<dbReference type="AlphaFoldDB" id="A0A2R6RWZ0"/>
<reference evidence="8 9" key="1">
    <citation type="submission" date="2017-07" db="EMBL/GenBank/DDBJ databases">
        <title>An improved, manually edited Actinidia chinensis var. chinensis (kiwifruit) genome highlights the challenges associated with draft genomes and gene prediction in plants.</title>
        <authorList>
            <person name="Pilkington S."/>
            <person name="Crowhurst R."/>
            <person name="Hilario E."/>
            <person name="Nardozza S."/>
            <person name="Fraser L."/>
            <person name="Peng Y."/>
            <person name="Gunaseelan K."/>
            <person name="Simpson R."/>
            <person name="Tahir J."/>
            <person name="Deroles S."/>
            <person name="Templeton K."/>
            <person name="Luo Z."/>
            <person name="Davy M."/>
            <person name="Cheng C."/>
            <person name="Mcneilage M."/>
            <person name="Scaglione D."/>
            <person name="Liu Y."/>
            <person name="Zhang Q."/>
            <person name="Datson P."/>
            <person name="De Silva N."/>
            <person name="Gardiner S."/>
            <person name="Bassett H."/>
            <person name="Chagne D."/>
            <person name="Mccallum J."/>
            <person name="Dzierzon H."/>
            <person name="Deng C."/>
            <person name="Wang Y.-Y."/>
            <person name="Barron N."/>
            <person name="Manako K."/>
            <person name="Bowen J."/>
            <person name="Foster T."/>
            <person name="Erridge Z."/>
            <person name="Tiffin H."/>
            <person name="Waite C."/>
            <person name="Davies K."/>
            <person name="Grierson E."/>
            <person name="Laing W."/>
            <person name="Kirk R."/>
            <person name="Chen X."/>
            <person name="Wood M."/>
            <person name="Montefiori M."/>
            <person name="Brummell D."/>
            <person name="Schwinn K."/>
            <person name="Catanach A."/>
            <person name="Fullerton C."/>
            <person name="Li D."/>
            <person name="Meiyalaghan S."/>
            <person name="Nieuwenhuizen N."/>
            <person name="Read N."/>
            <person name="Prakash R."/>
            <person name="Hunter D."/>
            <person name="Zhang H."/>
            <person name="Mckenzie M."/>
            <person name="Knabel M."/>
            <person name="Harris A."/>
            <person name="Allan A."/>
            <person name="Chen A."/>
            <person name="Janssen B."/>
            <person name="Plunkett B."/>
            <person name="Dwamena C."/>
            <person name="Voogd C."/>
            <person name="Leif D."/>
            <person name="Lafferty D."/>
            <person name="Souleyre E."/>
            <person name="Varkonyi-Gasic E."/>
            <person name="Gambi F."/>
            <person name="Hanley J."/>
            <person name="Yao J.-L."/>
            <person name="Cheung J."/>
            <person name="David K."/>
            <person name="Warren B."/>
            <person name="Marsh K."/>
            <person name="Snowden K."/>
            <person name="Lin-Wang K."/>
            <person name="Brian L."/>
            <person name="Martinez-Sanchez M."/>
            <person name="Wang M."/>
            <person name="Ileperuma N."/>
            <person name="Macnee N."/>
            <person name="Campin R."/>
            <person name="Mcatee P."/>
            <person name="Drummond R."/>
            <person name="Espley R."/>
            <person name="Ireland H."/>
            <person name="Wu R."/>
            <person name="Atkinson R."/>
            <person name="Karunairetnam S."/>
            <person name="Bulley S."/>
            <person name="Chunkath S."/>
            <person name="Hanley Z."/>
            <person name="Storey R."/>
            <person name="Thrimawithana A."/>
            <person name="Thomson S."/>
            <person name="David C."/>
            <person name="Testolin R."/>
        </authorList>
    </citation>
    <scope>NUCLEOTIDE SEQUENCE [LARGE SCALE GENOMIC DNA]</scope>
    <source>
        <strain evidence="9">cv. Red5</strain>
        <tissue evidence="8">Young leaf</tissue>
    </source>
</reference>
<keyword evidence="4" id="KW-0735">Signal-anchor</keyword>
<keyword evidence="3" id="KW-0328">Glycosyltransferase</keyword>
<evidence type="ECO:0000256" key="6">
    <source>
        <dbReference type="SAM" id="SignalP"/>
    </source>
</evidence>
<keyword evidence="8" id="KW-0808">Transferase</keyword>
<dbReference type="Pfam" id="PF03016">
    <property type="entry name" value="Exostosin_GT47"/>
    <property type="match status" value="1"/>
</dbReference>
<dbReference type="EMBL" id="NKQK01000002">
    <property type="protein sequence ID" value="PSS34519.1"/>
    <property type="molecule type" value="Genomic_DNA"/>
</dbReference>
<dbReference type="InterPro" id="IPR040911">
    <property type="entry name" value="Exostosin_GT47"/>
</dbReference>
<evidence type="ECO:0000313" key="8">
    <source>
        <dbReference type="EMBL" id="PSS34519.1"/>
    </source>
</evidence>
<keyword evidence="9" id="KW-1185">Reference proteome</keyword>
<dbReference type="Proteomes" id="UP000241394">
    <property type="component" value="Chromosome LG2"/>
</dbReference>
<sequence>MAMATTSLSLLLLFLSLLTPLLAHPTPLQPSPYLSPPTVVFPDYHKMTTHFKIYTYDPPKSFHFTTPPETKFHNSLLNSQFLTRNPNEAHLFFVPFPHDFSTRQLSRFIRDLRQNFPYWNRTLGADHFFVSRAGIAYAPDRNVLELKKNAVQISFFPTTSGNFIPHKDITLPPLHSNPSPLALPHAPANKTASFLGFMKLDVKSQSQSQSQSDKSLVQEMEGDPEFAFASEPLDLGESRFCLFLYGGDLTWVGEAMRVGCVLVVITDRPIQDLPLIDVVRWSEIAVFVGPRGGVGELKRVLSGIGDERYERMRGLGVVAAQHFVWNATPQPYDAFYMVMYQLWLRRHAIRYARREWV</sequence>
<protein>
    <submittedName>
        <fullName evidence="8">Glycosyltransferase</fullName>
    </submittedName>
</protein>
<evidence type="ECO:0000313" key="9">
    <source>
        <dbReference type="Proteomes" id="UP000241394"/>
    </source>
</evidence>
<feature type="domain" description="Exostosin GT47" evidence="7">
    <location>
        <begin position="48"/>
        <end position="288"/>
    </location>
</feature>
<accession>A0A2R6RWZ0</accession>
<proteinExistence type="inferred from homology"/>
<dbReference type="GO" id="GO:0000139">
    <property type="term" value="C:Golgi membrane"/>
    <property type="evidence" value="ECO:0007669"/>
    <property type="project" value="UniProtKB-SubCell"/>
</dbReference>
<gene>
    <name evidence="8" type="ORF">CEY00_Acc01620</name>
</gene>
<organism evidence="8 9">
    <name type="scientific">Actinidia chinensis var. chinensis</name>
    <name type="common">Chinese soft-hair kiwi</name>
    <dbReference type="NCBI Taxonomy" id="1590841"/>
    <lineage>
        <taxon>Eukaryota</taxon>
        <taxon>Viridiplantae</taxon>
        <taxon>Streptophyta</taxon>
        <taxon>Embryophyta</taxon>
        <taxon>Tracheophyta</taxon>
        <taxon>Spermatophyta</taxon>
        <taxon>Magnoliopsida</taxon>
        <taxon>eudicotyledons</taxon>
        <taxon>Gunneridae</taxon>
        <taxon>Pentapetalae</taxon>
        <taxon>asterids</taxon>
        <taxon>Ericales</taxon>
        <taxon>Actinidiaceae</taxon>
        <taxon>Actinidia</taxon>
    </lineage>
</organism>
<evidence type="ECO:0000256" key="4">
    <source>
        <dbReference type="ARBA" id="ARBA00022968"/>
    </source>
</evidence>
<comment type="caution">
    <text evidence="8">The sequence shown here is derived from an EMBL/GenBank/DDBJ whole genome shotgun (WGS) entry which is preliminary data.</text>
</comment>
<evidence type="ECO:0000256" key="1">
    <source>
        <dbReference type="ARBA" id="ARBA00004323"/>
    </source>
</evidence>
<evidence type="ECO:0000256" key="5">
    <source>
        <dbReference type="ARBA" id="ARBA00023034"/>
    </source>
</evidence>
<dbReference type="PANTHER" id="PTHR11062:SF253">
    <property type="entry name" value="EXOSTOSIN GT47 DOMAIN-CONTAINING PROTEIN"/>
    <property type="match status" value="1"/>
</dbReference>
<keyword evidence="5" id="KW-0333">Golgi apparatus</keyword>
<dbReference type="STRING" id="1590841.A0A2R6RWZ0"/>
<evidence type="ECO:0000259" key="7">
    <source>
        <dbReference type="Pfam" id="PF03016"/>
    </source>
</evidence>
<keyword evidence="6" id="KW-0732">Signal</keyword>
<comment type="similarity">
    <text evidence="2">Belongs to the glycosyltransferase 47 family.</text>
</comment>
<dbReference type="OMA" id="PYDAFYM"/>
<name>A0A2R6RWZ0_ACTCC</name>
<evidence type="ECO:0000256" key="3">
    <source>
        <dbReference type="ARBA" id="ARBA00022676"/>
    </source>
</evidence>
<dbReference type="InParanoid" id="A0A2R6RWZ0"/>
<dbReference type="OrthoDB" id="1924787at2759"/>
<comment type="subcellular location">
    <subcellularLocation>
        <location evidence="1">Golgi apparatus membrane</location>
        <topology evidence="1">Single-pass type II membrane protein</topology>
    </subcellularLocation>
</comment>
<feature type="chain" id="PRO_5015325554" evidence="6">
    <location>
        <begin position="24"/>
        <end position="357"/>
    </location>
</feature>